<keyword evidence="3" id="KW-1185">Reference proteome</keyword>
<gene>
    <name evidence="2" type="ORF">GFER_12040</name>
</gene>
<proteinExistence type="predicted"/>
<evidence type="ECO:0000313" key="3">
    <source>
        <dbReference type="Proteomes" id="UP000035068"/>
    </source>
</evidence>
<evidence type="ECO:0000313" key="2">
    <source>
        <dbReference type="EMBL" id="KIH76325.1"/>
    </source>
</evidence>
<sequence>MKICKWLRYVAIPLLLLSVLVSTASGATRSGRFVTIDGQEVRFFRIEDRNLIKGWFNGTALEVPMDAVREIVFFDSPNASYSMFGNDISAGEMELTRKTDGQKFIIQDAFLPSDCDCTYLTYSYRNPFTDDINRGNFAIDGLRRIVFDDR</sequence>
<name>A0A0C2HMY0_9BACT</name>
<dbReference type="AlphaFoldDB" id="A0A0C2HMY0"/>
<protein>
    <submittedName>
        <fullName evidence="2">Uncharacterized protein</fullName>
    </submittedName>
</protein>
<feature type="chain" id="PRO_5002149899" evidence="1">
    <location>
        <begin position="25"/>
        <end position="150"/>
    </location>
</feature>
<evidence type="ECO:0000256" key="1">
    <source>
        <dbReference type="SAM" id="SignalP"/>
    </source>
</evidence>
<reference evidence="2 3" key="1">
    <citation type="submission" date="2014-12" db="EMBL/GenBank/DDBJ databases">
        <title>Genomes of Geoalkalibacter ferrihydriticus and Geoalkalibacter subterraneus, two haloalkaliphilic metal-reducing members of the Geobacteraceae.</title>
        <authorList>
            <person name="Badalamenti J.P."/>
            <person name="Torres C.I."/>
            <person name="Krajmalnik-Brown R."/>
            <person name="Bond D.R."/>
        </authorList>
    </citation>
    <scope>NUCLEOTIDE SEQUENCE [LARGE SCALE GENOMIC DNA]</scope>
    <source>
        <strain evidence="2 3">DSM 17813</strain>
    </source>
</reference>
<organism evidence="2 3">
    <name type="scientific">Geoalkalibacter ferrihydriticus DSM 17813</name>
    <dbReference type="NCBI Taxonomy" id="1121915"/>
    <lineage>
        <taxon>Bacteria</taxon>
        <taxon>Pseudomonadati</taxon>
        <taxon>Thermodesulfobacteriota</taxon>
        <taxon>Desulfuromonadia</taxon>
        <taxon>Desulfuromonadales</taxon>
        <taxon>Geoalkalibacteraceae</taxon>
        <taxon>Geoalkalibacter</taxon>
    </lineage>
</organism>
<dbReference type="RefSeq" id="WP_040099901.1">
    <property type="nucleotide sequence ID" value="NZ_JWJD01000004.1"/>
</dbReference>
<dbReference type="Proteomes" id="UP000035068">
    <property type="component" value="Unassembled WGS sequence"/>
</dbReference>
<keyword evidence="1" id="KW-0732">Signal</keyword>
<feature type="signal peptide" evidence="1">
    <location>
        <begin position="1"/>
        <end position="24"/>
    </location>
</feature>
<accession>A0A0C2HMY0</accession>
<comment type="caution">
    <text evidence="2">The sequence shown here is derived from an EMBL/GenBank/DDBJ whole genome shotgun (WGS) entry which is preliminary data.</text>
</comment>
<dbReference type="EMBL" id="JWJD01000004">
    <property type="protein sequence ID" value="KIH76325.1"/>
    <property type="molecule type" value="Genomic_DNA"/>
</dbReference>